<evidence type="ECO:0000313" key="3">
    <source>
        <dbReference type="Proteomes" id="UP000005237"/>
    </source>
</evidence>
<dbReference type="EnsemblMetazoa" id="CJA33778a.1">
    <property type="protein sequence ID" value="CJA33778a.1"/>
    <property type="gene ID" value="WBGene00209625"/>
</dbReference>
<sequence length="121" mass="13458">RIVECEDFLHANSDYLDELKLWAESDSESLEELVSKVGGVQLNKKTFGAGVNKIHSNSDDVMLSSGASGKKLNFTPMDPDEKRKASDKISKNREYAERRGKKKAKTSKSIIESQLEVVLAL</sequence>
<reference evidence="3" key="1">
    <citation type="submission" date="2010-08" db="EMBL/GenBank/DDBJ databases">
        <authorList>
            <consortium name="Caenorhabditis japonica Sequencing Consortium"/>
            <person name="Wilson R.K."/>
        </authorList>
    </citation>
    <scope>NUCLEOTIDE SEQUENCE [LARGE SCALE GENOMIC DNA]</scope>
    <source>
        <strain evidence="3">DF5081</strain>
    </source>
</reference>
<proteinExistence type="predicted"/>
<protein>
    <submittedName>
        <fullName evidence="2">Uncharacterized protein</fullName>
    </submittedName>
</protein>
<keyword evidence="3" id="KW-1185">Reference proteome</keyword>
<organism evidence="2 3">
    <name type="scientific">Caenorhabditis japonica</name>
    <dbReference type="NCBI Taxonomy" id="281687"/>
    <lineage>
        <taxon>Eukaryota</taxon>
        <taxon>Metazoa</taxon>
        <taxon>Ecdysozoa</taxon>
        <taxon>Nematoda</taxon>
        <taxon>Chromadorea</taxon>
        <taxon>Rhabditida</taxon>
        <taxon>Rhabditina</taxon>
        <taxon>Rhabditomorpha</taxon>
        <taxon>Rhabditoidea</taxon>
        <taxon>Rhabditidae</taxon>
        <taxon>Peloderinae</taxon>
        <taxon>Caenorhabditis</taxon>
    </lineage>
</organism>
<dbReference type="Proteomes" id="UP000005237">
    <property type="component" value="Unassembled WGS sequence"/>
</dbReference>
<feature type="region of interest" description="Disordered" evidence="1">
    <location>
        <begin position="65"/>
        <end position="107"/>
    </location>
</feature>
<feature type="compositionally biased region" description="Basic and acidic residues" evidence="1">
    <location>
        <begin position="79"/>
        <end position="98"/>
    </location>
</feature>
<evidence type="ECO:0000256" key="1">
    <source>
        <dbReference type="SAM" id="MobiDB-lite"/>
    </source>
</evidence>
<accession>A0A8R1EFG1</accession>
<name>A0A8R1EFG1_CAEJA</name>
<dbReference type="AlphaFoldDB" id="A0A8R1EFG1"/>
<reference evidence="2" key="2">
    <citation type="submission" date="2022-06" db="UniProtKB">
        <authorList>
            <consortium name="EnsemblMetazoa"/>
        </authorList>
    </citation>
    <scope>IDENTIFICATION</scope>
    <source>
        <strain evidence="2">DF5081</strain>
    </source>
</reference>
<evidence type="ECO:0000313" key="2">
    <source>
        <dbReference type="EnsemblMetazoa" id="CJA33778a.1"/>
    </source>
</evidence>